<dbReference type="EMBL" id="CACRXK020020955">
    <property type="protein sequence ID" value="CAB4035335.1"/>
    <property type="molecule type" value="Genomic_DNA"/>
</dbReference>
<comment type="caution">
    <text evidence="1">The sequence shown here is derived from an EMBL/GenBank/DDBJ whole genome shotgun (WGS) entry which is preliminary data.</text>
</comment>
<dbReference type="OrthoDB" id="1909920at2759"/>
<accession>A0A7D9LMW3</accession>
<name>A0A7D9LMW3_PARCT</name>
<dbReference type="InterPro" id="IPR043502">
    <property type="entry name" value="DNA/RNA_pol_sf"/>
</dbReference>
<organism evidence="1 2">
    <name type="scientific">Paramuricea clavata</name>
    <name type="common">Red gorgonian</name>
    <name type="synonym">Violescent sea-whip</name>
    <dbReference type="NCBI Taxonomy" id="317549"/>
    <lineage>
        <taxon>Eukaryota</taxon>
        <taxon>Metazoa</taxon>
        <taxon>Cnidaria</taxon>
        <taxon>Anthozoa</taxon>
        <taxon>Octocorallia</taxon>
        <taxon>Malacalcyonacea</taxon>
        <taxon>Plexauridae</taxon>
        <taxon>Paramuricea</taxon>
    </lineage>
</organism>
<sequence>YSPHLSEKTAILGKLVKKDTNWNWCPEHEAAFTEMKNIITQVPGPVLKFYDIGKHVTVQ</sequence>
<reference evidence="1" key="1">
    <citation type="submission" date="2020-04" db="EMBL/GenBank/DDBJ databases">
        <authorList>
            <person name="Alioto T."/>
            <person name="Alioto T."/>
            <person name="Gomez Garrido J."/>
        </authorList>
    </citation>
    <scope>NUCLEOTIDE SEQUENCE</scope>
    <source>
        <strain evidence="1">A484AB</strain>
    </source>
</reference>
<dbReference type="SUPFAM" id="SSF56672">
    <property type="entry name" value="DNA/RNA polymerases"/>
    <property type="match status" value="1"/>
</dbReference>
<proteinExistence type="predicted"/>
<dbReference type="Gene3D" id="3.30.70.270">
    <property type="match status" value="1"/>
</dbReference>
<keyword evidence="2" id="KW-1185">Reference proteome</keyword>
<gene>
    <name evidence="1" type="ORF">PACLA_8A046803</name>
</gene>
<dbReference type="Proteomes" id="UP001152795">
    <property type="component" value="Unassembled WGS sequence"/>
</dbReference>
<protein>
    <submittedName>
        <fullName evidence="1">Uncharacterized protein</fullName>
    </submittedName>
</protein>
<dbReference type="AlphaFoldDB" id="A0A7D9LMW3"/>
<dbReference type="InterPro" id="IPR043128">
    <property type="entry name" value="Rev_trsase/Diguanyl_cyclase"/>
</dbReference>
<feature type="non-terminal residue" evidence="1">
    <location>
        <position position="59"/>
    </location>
</feature>
<feature type="non-terminal residue" evidence="1">
    <location>
        <position position="1"/>
    </location>
</feature>
<evidence type="ECO:0000313" key="1">
    <source>
        <dbReference type="EMBL" id="CAB4035335.1"/>
    </source>
</evidence>
<evidence type="ECO:0000313" key="2">
    <source>
        <dbReference type="Proteomes" id="UP001152795"/>
    </source>
</evidence>